<comment type="caution">
    <text evidence="2">The sequence shown here is derived from an EMBL/GenBank/DDBJ whole genome shotgun (WGS) entry which is preliminary data.</text>
</comment>
<keyword evidence="3" id="KW-1185">Reference proteome</keyword>
<dbReference type="InterPro" id="IPR010281">
    <property type="entry name" value="DUF885"/>
</dbReference>
<feature type="compositionally biased region" description="Basic and acidic residues" evidence="1">
    <location>
        <begin position="1"/>
        <end position="11"/>
    </location>
</feature>
<feature type="compositionally biased region" description="Basic and acidic residues" evidence="1">
    <location>
        <begin position="23"/>
        <end position="51"/>
    </location>
</feature>
<evidence type="ECO:0000313" key="3">
    <source>
        <dbReference type="Proteomes" id="UP001152795"/>
    </source>
</evidence>
<feature type="compositionally biased region" description="Basic and acidic residues" evidence="1">
    <location>
        <begin position="76"/>
        <end position="86"/>
    </location>
</feature>
<accession>A0A6S7FMD1</accession>
<dbReference type="Proteomes" id="UP001152795">
    <property type="component" value="Unassembled WGS sequence"/>
</dbReference>
<reference evidence="2" key="1">
    <citation type="submission" date="2020-04" db="EMBL/GenBank/DDBJ databases">
        <authorList>
            <person name="Alioto T."/>
            <person name="Alioto T."/>
            <person name="Gomez Garrido J."/>
        </authorList>
    </citation>
    <scope>NUCLEOTIDE SEQUENCE</scope>
    <source>
        <strain evidence="2">A484AB</strain>
    </source>
</reference>
<name>A0A6S7FMD1_PARCT</name>
<feature type="region of interest" description="Disordered" evidence="1">
    <location>
        <begin position="1"/>
        <end position="92"/>
    </location>
</feature>
<feature type="compositionally biased region" description="Polar residues" evidence="1">
    <location>
        <begin position="54"/>
        <end position="67"/>
    </location>
</feature>
<dbReference type="PANTHER" id="PTHR33361">
    <property type="entry name" value="GLR0591 PROTEIN"/>
    <property type="match status" value="1"/>
</dbReference>
<sequence>MGRATDRSTERRHQHWQNISKNRSVDRSRDDHTKTRDLNDENANCRDRNEDEATTNGEDNTSDMNSSGDDDDECLDERGSVHRNDNLGEDVIGDENPLKKLVVDAVMSALRIMKEGGTSIRTFEDILEYGKNLLLAGNISEEEKKTTRNSKTTTKLVYSGKYSLMENKNDSCKHCGNRGYLKYYYLGLKAKVKNWFRDPDMCRKMLSHCNERAHWLGRTESYDDKSELWHGERWVELQWFWDPNTIWVLPTLCPLCDIPVSGDHLTNSPDCPDGSKEVE</sequence>
<dbReference type="EMBL" id="CACRXK020000311">
    <property type="protein sequence ID" value="CAB3980658.1"/>
    <property type="molecule type" value="Genomic_DNA"/>
</dbReference>
<dbReference type="PANTHER" id="PTHR33361:SF2">
    <property type="entry name" value="DUF885 DOMAIN-CONTAINING PROTEIN"/>
    <property type="match status" value="1"/>
</dbReference>
<organism evidence="2 3">
    <name type="scientific">Paramuricea clavata</name>
    <name type="common">Red gorgonian</name>
    <name type="synonym">Violescent sea-whip</name>
    <dbReference type="NCBI Taxonomy" id="317549"/>
    <lineage>
        <taxon>Eukaryota</taxon>
        <taxon>Metazoa</taxon>
        <taxon>Cnidaria</taxon>
        <taxon>Anthozoa</taxon>
        <taxon>Octocorallia</taxon>
        <taxon>Malacalcyonacea</taxon>
        <taxon>Plexauridae</taxon>
        <taxon>Paramuricea</taxon>
    </lineage>
</organism>
<evidence type="ECO:0000256" key="1">
    <source>
        <dbReference type="SAM" id="MobiDB-lite"/>
    </source>
</evidence>
<evidence type="ECO:0000313" key="2">
    <source>
        <dbReference type="EMBL" id="CAB3980658.1"/>
    </source>
</evidence>
<proteinExistence type="predicted"/>
<protein>
    <submittedName>
        <fullName evidence="2">Uncharacterized protein</fullName>
    </submittedName>
</protein>
<dbReference type="AlphaFoldDB" id="A0A6S7FMD1"/>
<gene>
    <name evidence="2" type="ORF">PACLA_8A068853</name>
</gene>